<organism evidence="2 3">
    <name type="scientific">Paucilactobacillus hokkaidonensis</name>
    <dbReference type="NCBI Taxonomy" id="1193095"/>
    <lineage>
        <taxon>Bacteria</taxon>
        <taxon>Bacillati</taxon>
        <taxon>Bacillota</taxon>
        <taxon>Bacilli</taxon>
        <taxon>Lactobacillales</taxon>
        <taxon>Lactobacillaceae</taxon>
        <taxon>Paucilactobacillus</taxon>
    </lineage>
</organism>
<keyword evidence="3" id="KW-1185">Reference proteome</keyword>
<sequence>MIVDYLIMFLSAKQPRRLRVIENILHNKRTVTTLFWGMRYHILPWLGSNKQLTRINFDAAIDKLVGAGLANVSQNQVLLTNTGKQAQLDFERSHYQPQFLQFYLLGDLTKIERRVLLAGQVLSEYSYHNKKYAPLSFDEGELLAVKRWFQQQDKQVVATEFKHELQSFLETLPVQQANFWTMQLVGHQTAGWSAEQAAEQLALSAMDADMMRRDLWAALTGFINERPGMLHELIRPLITTSPLSHSTQVTYDLYKQHRSISQISQYRHLKESTIREHLLEVAIFMPAQFSFETVLPAETMQQFSQQYVGDIDHWQFKVADKDDGQAFFYFRLFQIMRSYQSHD</sequence>
<proteinExistence type="predicted"/>
<accession>A0ABR5Q936</accession>
<protein>
    <recommendedName>
        <fullName evidence="1">Helicase Helix-turn-helix domain-containing protein</fullName>
    </recommendedName>
</protein>
<reference evidence="2 3" key="1">
    <citation type="journal article" date="2015" name="Genome Announc.">
        <title>Expanding the biotechnology potential of lactobacilli through comparative genomics of 213 strains and associated genera.</title>
        <authorList>
            <person name="Sun Z."/>
            <person name="Harris H.M."/>
            <person name="McCann A."/>
            <person name="Guo C."/>
            <person name="Argimon S."/>
            <person name="Zhang W."/>
            <person name="Yang X."/>
            <person name="Jeffery I.B."/>
            <person name="Cooney J.C."/>
            <person name="Kagawa T.F."/>
            <person name="Liu W."/>
            <person name="Song Y."/>
            <person name="Salvetti E."/>
            <person name="Wrobel A."/>
            <person name="Rasinkangas P."/>
            <person name="Parkhill J."/>
            <person name="Rea M.C."/>
            <person name="O'Sullivan O."/>
            <person name="Ritari J."/>
            <person name="Douillard F.P."/>
            <person name="Paul Ross R."/>
            <person name="Yang R."/>
            <person name="Briner A.E."/>
            <person name="Felis G.E."/>
            <person name="de Vos W.M."/>
            <person name="Barrangou R."/>
            <person name="Klaenhammer T.R."/>
            <person name="Caufield P.W."/>
            <person name="Cui Y."/>
            <person name="Zhang H."/>
            <person name="O'Toole P.W."/>
        </authorList>
    </citation>
    <scope>NUCLEOTIDE SEQUENCE [LARGE SCALE GENOMIC DNA]</scope>
    <source>
        <strain evidence="2 3">DSM 26202</strain>
    </source>
</reference>
<evidence type="ECO:0000313" key="2">
    <source>
        <dbReference type="EMBL" id="KRO10693.1"/>
    </source>
</evidence>
<name>A0ABR5Q936_9LACO</name>
<dbReference type="InterPro" id="IPR029491">
    <property type="entry name" value="Helicase_HTH"/>
</dbReference>
<comment type="caution">
    <text evidence="2">The sequence shown here is derived from an EMBL/GenBank/DDBJ whole genome shotgun (WGS) entry which is preliminary data.</text>
</comment>
<gene>
    <name evidence="2" type="ORF">IV59_GL001384</name>
</gene>
<evidence type="ECO:0000259" key="1">
    <source>
        <dbReference type="Pfam" id="PF14493"/>
    </source>
</evidence>
<feature type="domain" description="Helicase Helix-turn-helix" evidence="1">
    <location>
        <begin position="246"/>
        <end position="306"/>
    </location>
</feature>
<dbReference type="Proteomes" id="UP000051884">
    <property type="component" value="Unassembled WGS sequence"/>
</dbReference>
<evidence type="ECO:0000313" key="3">
    <source>
        <dbReference type="Proteomes" id="UP000051884"/>
    </source>
</evidence>
<dbReference type="Pfam" id="PF14493">
    <property type="entry name" value="HTH_40"/>
    <property type="match status" value="1"/>
</dbReference>
<dbReference type="EMBL" id="JQCH01000003">
    <property type="protein sequence ID" value="KRO10693.1"/>
    <property type="molecule type" value="Genomic_DNA"/>
</dbReference>